<dbReference type="PANTHER" id="PTHR36173">
    <property type="entry name" value="RIBONUCLEASE VAPC16-RELATED"/>
    <property type="match status" value="1"/>
</dbReference>
<dbReference type="AlphaFoldDB" id="A0A158EE06"/>
<dbReference type="InterPro" id="IPR002716">
    <property type="entry name" value="PIN_dom"/>
</dbReference>
<proteinExistence type="predicted"/>
<protein>
    <submittedName>
        <fullName evidence="2">PilT protein-like protein</fullName>
    </submittedName>
</protein>
<dbReference type="SUPFAM" id="SSF88723">
    <property type="entry name" value="PIN domain-like"/>
    <property type="match status" value="1"/>
</dbReference>
<accession>A0A158EE06</accession>
<dbReference type="Gene3D" id="3.40.50.1010">
    <property type="entry name" value="5'-nuclease"/>
    <property type="match status" value="1"/>
</dbReference>
<organism evidence="2 3">
    <name type="scientific">Caballeronia calidae</name>
    <dbReference type="NCBI Taxonomy" id="1777139"/>
    <lineage>
        <taxon>Bacteria</taxon>
        <taxon>Pseudomonadati</taxon>
        <taxon>Pseudomonadota</taxon>
        <taxon>Betaproteobacteria</taxon>
        <taxon>Burkholderiales</taxon>
        <taxon>Burkholderiaceae</taxon>
        <taxon>Caballeronia</taxon>
    </lineage>
</organism>
<dbReference type="Proteomes" id="UP000071859">
    <property type="component" value="Unassembled WGS sequence"/>
</dbReference>
<gene>
    <name evidence="2" type="ORF">AWB78_07308</name>
</gene>
<dbReference type="OrthoDB" id="9798990at2"/>
<evidence type="ECO:0000313" key="2">
    <source>
        <dbReference type="EMBL" id="SAL05122.1"/>
    </source>
</evidence>
<dbReference type="InterPro" id="IPR052919">
    <property type="entry name" value="TA_system_RNase"/>
</dbReference>
<comment type="caution">
    <text evidence="2">The sequence shown here is derived from an EMBL/GenBank/DDBJ whole genome shotgun (WGS) entry which is preliminary data.</text>
</comment>
<dbReference type="Pfam" id="PF01850">
    <property type="entry name" value="PIN"/>
    <property type="match status" value="1"/>
</dbReference>
<dbReference type="InterPro" id="IPR041705">
    <property type="entry name" value="PIN_Sll0205"/>
</dbReference>
<keyword evidence="3" id="KW-1185">Reference proteome</keyword>
<feature type="domain" description="PIN" evidence="1">
    <location>
        <begin position="4"/>
        <end position="118"/>
    </location>
</feature>
<evidence type="ECO:0000313" key="3">
    <source>
        <dbReference type="Proteomes" id="UP000071859"/>
    </source>
</evidence>
<dbReference type="RefSeq" id="WP_062611451.1">
    <property type="nucleotide sequence ID" value="NZ_FCOX02000074.1"/>
</dbReference>
<dbReference type="EMBL" id="FCOX02000074">
    <property type="protein sequence ID" value="SAL05122.1"/>
    <property type="molecule type" value="Genomic_DNA"/>
</dbReference>
<name>A0A158EE06_9BURK</name>
<reference evidence="2" key="1">
    <citation type="submission" date="2016-01" db="EMBL/GenBank/DDBJ databases">
        <authorList>
            <person name="Peeters C."/>
        </authorList>
    </citation>
    <scope>NUCLEOTIDE SEQUENCE</scope>
    <source>
        <strain evidence="2">LMG 29321</strain>
    </source>
</reference>
<evidence type="ECO:0000259" key="1">
    <source>
        <dbReference type="Pfam" id="PF01850"/>
    </source>
</evidence>
<dbReference type="CDD" id="cd09872">
    <property type="entry name" value="PIN_Sll0205-like"/>
    <property type="match status" value="1"/>
</dbReference>
<sequence>MRLLIDTHIYLWSVMEDRRLSGDARERMRDAEKIFVSSASIWELSIKASRGKLEPRVEKVVGKVRQSGFLELKVTFEHAFVARELPLLHYDPFDRMLVAQAVSETMRFLTVDKQLRHYHPCVIPV</sequence>
<dbReference type="InterPro" id="IPR029060">
    <property type="entry name" value="PIN-like_dom_sf"/>
</dbReference>
<dbReference type="PANTHER" id="PTHR36173:SF2">
    <property type="entry name" value="RIBONUCLEASE VAPC16"/>
    <property type="match status" value="1"/>
</dbReference>